<dbReference type="OrthoDB" id="3256367at2759"/>
<evidence type="ECO:0000313" key="2">
    <source>
        <dbReference type="Proteomes" id="UP000297245"/>
    </source>
</evidence>
<dbReference type="InterPro" id="IPR032675">
    <property type="entry name" value="LRR_dom_sf"/>
</dbReference>
<feature type="non-terminal residue" evidence="1">
    <location>
        <position position="200"/>
    </location>
</feature>
<dbReference type="Gene3D" id="3.80.10.10">
    <property type="entry name" value="Ribonuclease Inhibitor"/>
    <property type="match status" value="1"/>
</dbReference>
<dbReference type="Proteomes" id="UP000297245">
    <property type="component" value="Unassembled WGS sequence"/>
</dbReference>
<feature type="non-terminal residue" evidence="1">
    <location>
        <position position="1"/>
    </location>
</feature>
<dbReference type="AlphaFoldDB" id="A0A4S8LLX4"/>
<accession>A0A4S8LLX4</accession>
<dbReference type="SUPFAM" id="SSF52047">
    <property type="entry name" value="RNI-like"/>
    <property type="match status" value="1"/>
</dbReference>
<sequence>LTSFPIELLSHIFSLACTDDGATVHSLSLVSRLFRSVACPLLYDTLSIHTSTQINHLSNLLPTLPPHLRLIRHLYVHLSPPQARVDVSSDIQNLFSILSLASSTLESLSFVYPNTVLSSSILARVSRIPSPKLRELTLHGFYPFPNASAVYMPKLERLHLSGNRNPYGLFHPGCFPSLTHLKISGVSMACAFAMELEQVV</sequence>
<proteinExistence type="predicted"/>
<evidence type="ECO:0000313" key="1">
    <source>
        <dbReference type="EMBL" id="THU89943.1"/>
    </source>
</evidence>
<gene>
    <name evidence="1" type="ORF">K435DRAFT_560728</name>
</gene>
<keyword evidence="2" id="KW-1185">Reference proteome</keyword>
<protein>
    <submittedName>
        <fullName evidence="1">Uncharacterized protein</fullName>
    </submittedName>
</protein>
<dbReference type="EMBL" id="ML179352">
    <property type="protein sequence ID" value="THU89943.1"/>
    <property type="molecule type" value="Genomic_DNA"/>
</dbReference>
<organism evidence="1 2">
    <name type="scientific">Dendrothele bispora (strain CBS 962.96)</name>
    <dbReference type="NCBI Taxonomy" id="1314807"/>
    <lineage>
        <taxon>Eukaryota</taxon>
        <taxon>Fungi</taxon>
        <taxon>Dikarya</taxon>
        <taxon>Basidiomycota</taxon>
        <taxon>Agaricomycotina</taxon>
        <taxon>Agaricomycetes</taxon>
        <taxon>Agaricomycetidae</taxon>
        <taxon>Agaricales</taxon>
        <taxon>Agaricales incertae sedis</taxon>
        <taxon>Dendrothele</taxon>
    </lineage>
</organism>
<name>A0A4S8LLX4_DENBC</name>
<reference evidence="1 2" key="1">
    <citation type="journal article" date="2019" name="Nat. Ecol. Evol.">
        <title>Megaphylogeny resolves global patterns of mushroom evolution.</title>
        <authorList>
            <person name="Varga T."/>
            <person name="Krizsan K."/>
            <person name="Foldi C."/>
            <person name="Dima B."/>
            <person name="Sanchez-Garcia M."/>
            <person name="Sanchez-Ramirez S."/>
            <person name="Szollosi G.J."/>
            <person name="Szarkandi J.G."/>
            <person name="Papp V."/>
            <person name="Albert L."/>
            <person name="Andreopoulos W."/>
            <person name="Angelini C."/>
            <person name="Antonin V."/>
            <person name="Barry K.W."/>
            <person name="Bougher N.L."/>
            <person name="Buchanan P."/>
            <person name="Buyck B."/>
            <person name="Bense V."/>
            <person name="Catcheside P."/>
            <person name="Chovatia M."/>
            <person name="Cooper J."/>
            <person name="Damon W."/>
            <person name="Desjardin D."/>
            <person name="Finy P."/>
            <person name="Geml J."/>
            <person name="Haridas S."/>
            <person name="Hughes K."/>
            <person name="Justo A."/>
            <person name="Karasinski D."/>
            <person name="Kautmanova I."/>
            <person name="Kiss B."/>
            <person name="Kocsube S."/>
            <person name="Kotiranta H."/>
            <person name="LaButti K.M."/>
            <person name="Lechner B.E."/>
            <person name="Liimatainen K."/>
            <person name="Lipzen A."/>
            <person name="Lukacs Z."/>
            <person name="Mihaltcheva S."/>
            <person name="Morgado L.N."/>
            <person name="Niskanen T."/>
            <person name="Noordeloos M.E."/>
            <person name="Ohm R.A."/>
            <person name="Ortiz-Santana B."/>
            <person name="Ovrebo C."/>
            <person name="Racz N."/>
            <person name="Riley R."/>
            <person name="Savchenko A."/>
            <person name="Shiryaev A."/>
            <person name="Soop K."/>
            <person name="Spirin V."/>
            <person name="Szebenyi C."/>
            <person name="Tomsovsky M."/>
            <person name="Tulloss R.E."/>
            <person name="Uehling J."/>
            <person name="Grigoriev I.V."/>
            <person name="Vagvolgyi C."/>
            <person name="Papp T."/>
            <person name="Martin F.M."/>
            <person name="Miettinen O."/>
            <person name="Hibbett D.S."/>
            <person name="Nagy L.G."/>
        </authorList>
    </citation>
    <scope>NUCLEOTIDE SEQUENCE [LARGE SCALE GENOMIC DNA]</scope>
    <source>
        <strain evidence="1 2">CBS 962.96</strain>
    </source>
</reference>